<accession>A0A8E2F099</accession>
<dbReference type="EMBL" id="KV749765">
    <property type="protein sequence ID" value="OCL07898.1"/>
    <property type="molecule type" value="Genomic_DNA"/>
</dbReference>
<feature type="transmembrane region" description="Helical" evidence="1">
    <location>
        <begin position="24"/>
        <end position="50"/>
    </location>
</feature>
<evidence type="ECO:0000256" key="1">
    <source>
        <dbReference type="SAM" id="Phobius"/>
    </source>
</evidence>
<evidence type="ECO:0000313" key="3">
    <source>
        <dbReference type="Proteomes" id="UP000250140"/>
    </source>
</evidence>
<organism evidence="2 3">
    <name type="scientific">Glonium stellatum</name>
    <dbReference type="NCBI Taxonomy" id="574774"/>
    <lineage>
        <taxon>Eukaryota</taxon>
        <taxon>Fungi</taxon>
        <taxon>Dikarya</taxon>
        <taxon>Ascomycota</taxon>
        <taxon>Pezizomycotina</taxon>
        <taxon>Dothideomycetes</taxon>
        <taxon>Pleosporomycetidae</taxon>
        <taxon>Gloniales</taxon>
        <taxon>Gloniaceae</taxon>
        <taxon>Glonium</taxon>
    </lineage>
</organism>
<proteinExistence type="predicted"/>
<gene>
    <name evidence="2" type="ORF">AOQ84DRAFT_222452</name>
</gene>
<dbReference type="AlphaFoldDB" id="A0A8E2F099"/>
<keyword evidence="1" id="KW-1133">Transmembrane helix</keyword>
<protein>
    <submittedName>
        <fullName evidence="2">Uncharacterized protein</fullName>
    </submittedName>
</protein>
<keyword evidence="1" id="KW-0472">Membrane</keyword>
<reference evidence="2 3" key="1">
    <citation type="journal article" date="2016" name="Nat. Commun.">
        <title>Ectomycorrhizal ecology is imprinted in the genome of the dominant symbiotic fungus Cenococcum geophilum.</title>
        <authorList>
            <consortium name="DOE Joint Genome Institute"/>
            <person name="Peter M."/>
            <person name="Kohler A."/>
            <person name="Ohm R.A."/>
            <person name="Kuo A."/>
            <person name="Krutzmann J."/>
            <person name="Morin E."/>
            <person name="Arend M."/>
            <person name="Barry K.W."/>
            <person name="Binder M."/>
            <person name="Choi C."/>
            <person name="Clum A."/>
            <person name="Copeland A."/>
            <person name="Grisel N."/>
            <person name="Haridas S."/>
            <person name="Kipfer T."/>
            <person name="LaButti K."/>
            <person name="Lindquist E."/>
            <person name="Lipzen A."/>
            <person name="Maire R."/>
            <person name="Meier B."/>
            <person name="Mihaltcheva S."/>
            <person name="Molinier V."/>
            <person name="Murat C."/>
            <person name="Poggeler S."/>
            <person name="Quandt C.A."/>
            <person name="Sperisen C."/>
            <person name="Tritt A."/>
            <person name="Tisserant E."/>
            <person name="Crous P.W."/>
            <person name="Henrissat B."/>
            <person name="Nehls U."/>
            <person name="Egli S."/>
            <person name="Spatafora J.W."/>
            <person name="Grigoriev I.V."/>
            <person name="Martin F.M."/>
        </authorList>
    </citation>
    <scope>NUCLEOTIDE SEQUENCE [LARGE SCALE GENOMIC DNA]</scope>
    <source>
        <strain evidence="2 3">CBS 207.34</strain>
    </source>
</reference>
<dbReference type="Proteomes" id="UP000250140">
    <property type="component" value="Unassembled WGS sequence"/>
</dbReference>
<evidence type="ECO:0000313" key="2">
    <source>
        <dbReference type="EMBL" id="OCL07898.1"/>
    </source>
</evidence>
<sequence length="230" mass="24232">MLGGWLLWVVGDGWSGGGGGGAAAAWQCCLGGLGWFWGWFWVALGALWLVNWRATGGLWWTAGGLLGNAAMAVGGGATQSGLAGLDGRPIMSHPSLNPQYPPSLQVHSQLFLPLLDPRSLLQSLPAFTLASGVLLASASRGNLSSNPPLPTWPVPPPAPDDTFFYRTTCIRVLCDIGRITPAFLNYLCITLVKTDPPLSVHCLPFAPPRRGHISAVPAPDPLGLCLNFTA</sequence>
<keyword evidence="1" id="KW-0812">Transmembrane</keyword>
<feature type="transmembrane region" description="Helical" evidence="1">
    <location>
        <begin position="57"/>
        <end position="77"/>
    </location>
</feature>
<name>A0A8E2F099_9PEZI</name>
<keyword evidence="3" id="KW-1185">Reference proteome</keyword>